<comment type="caution">
    <text evidence="1">The sequence shown here is derived from an EMBL/GenBank/DDBJ whole genome shotgun (WGS) entry which is preliminary data.</text>
</comment>
<keyword evidence="2" id="KW-1185">Reference proteome</keyword>
<proteinExistence type="predicted"/>
<accession>A0A225UVL2</accession>
<reference evidence="2" key="1">
    <citation type="submission" date="2017-03" db="EMBL/GenBank/DDBJ databases">
        <title>Phytopthora megakarya and P. palmivora, two closely related causual agents of cacao black pod achieved similar genome size and gene model numbers by different mechanisms.</title>
        <authorList>
            <person name="Ali S."/>
            <person name="Shao J."/>
            <person name="Larry D.J."/>
            <person name="Kronmiller B."/>
            <person name="Shen D."/>
            <person name="Strem M.D."/>
            <person name="Melnick R.L."/>
            <person name="Guiltinan M.J."/>
            <person name="Tyler B.M."/>
            <person name="Meinhardt L.W."/>
            <person name="Bailey B.A."/>
        </authorList>
    </citation>
    <scope>NUCLEOTIDE SEQUENCE [LARGE SCALE GENOMIC DNA]</scope>
    <source>
        <strain evidence="2">zdho120</strain>
    </source>
</reference>
<gene>
    <name evidence="1" type="ORF">PHMEG_00033533</name>
</gene>
<protein>
    <submittedName>
        <fullName evidence="1">Uncharacterized protein</fullName>
    </submittedName>
</protein>
<sequence>MLRWLYEHHLERVHFGGCEMCGALEHKHQHAVNWLREHAVPEAEHRDKVFRSAVKGGSVEAVEWYCDVFHLRIYLAPRKQFRFE</sequence>
<dbReference type="AlphaFoldDB" id="A0A225UVL2"/>
<name>A0A225UVL2_9STRA</name>
<dbReference type="Proteomes" id="UP000198211">
    <property type="component" value="Unassembled WGS sequence"/>
</dbReference>
<organism evidence="1 2">
    <name type="scientific">Phytophthora megakarya</name>
    <dbReference type="NCBI Taxonomy" id="4795"/>
    <lineage>
        <taxon>Eukaryota</taxon>
        <taxon>Sar</taxon>
        <taxon>Stramenopiles</taxon>
        <taxon>Oomycota</taxon>
        <taxon>Peronosporomycetes</taxon>
        <taxon>Peronosporales</taxon>
        <taxon>Peronosporaceae</taxon>
        <taxon>Phytophthora</taxon>
    </lineage>
</organism>
<dbReference type="EMBL" id="NBNE01011895">
    <property type="protein sequence ID" value="OWY96249.1"/>
    <property type="molecule type" value="Genomic_DNA"/>
</dbReference>
<evidence type="ECO:0000313" key="2">
    <source>
        <dbReference type="Proteomes" id="UP000198211"/>
    </source>
</evidence>
<evidence type="ECO:0000313" key="1">
    <source>
        <dbReference type="EMBL" id="OWY96249.1"/>
    </source>
</evidence>